<evidence type="ECO:0000313" key="3">
    <source>
        <dbReference type="Proteomes" id="UP001374584"/>
    </source>
</evidence>
<evidence type="ECO:0000313" key="2">
    <source>
        <dbReference type="EMBL" id="KAK7348724.1"/>
    </source>
</evidence>
<dbReference type="EMBL" id="JAYMYR010000008">
    <property type="protein sequence ID" value="KAK7348724.1"/>
    <property type="molecule type" value="Genomic_DNA"/>
</dbReference>
<name>A0AAN9QV42_PHACN</name>
<protein>
    <submittedName>
        <fullName evidence="2">Uncharacterized protein</fullName>
    </submittedName>
</protein>
<feature type="transmembrane region" description="Helical" evidence="1">
    <location>
        <begin position="7"/>
        <end position="24"/>
    </location>
</feature>
<comment type="caution">
    <text evidence="2">The sequence shown here is derived from an EMBL/GenBank/DDBJ whole genome shotgun (WGS) entry which is preliminary data.</text>
</comment>
<keyword evidence="1" id="KW-0812">Transmembrane</keyword>
<dbReference type="Proteomes" id="UP001374584">
    <property type="component" value="Unassembled WGS sequence"/>
</dbReference>
<proteinExistence type="predicted"/>
<accession>A0AAN9QV42</accession>
<keyword evidence="1" id="KW-1133">Transmembrane helix</keyword>
<sequence>MINSAYCLIDVCWNVILSIKFFLLKLRASLFDVAHHWLRFVYSCFVVWWACYIQNKCRLFSLKSVGALRYSNAGLIFLLCKLRCYNLNCGFEKYELFAEWCSTFGFLGNMGFLFFVKHIYRADLVSIGYDDLRAAANSLHQMIV</sequence>
<organism evidence="2 3">
    <name type="scientific">Phaseolus coccineus</name>
    <name type="common">Scarlet runner bean</name>
    <name type="synonym">Phaseolus multiflorus</name>
    <dbReference type="NCBI Taxonomy" id="3886"/>
    <lineage>
        <taxon>Eukaryota</taxon>
        <taxon>Viridiplantae</taxon>
        <taxon>Streptophyta</taxon>
        <taxon>Embryophyta</taxon>
        <taxon>Tracheophyta</taxon>
        <taxon>Spermatophyta</taxon>
        <taxon>Magnoliopsida</taxon>
        <taxon>eudicotyledons</taxon>
        <taxon>Gunneridae</taxon>
        <taxon>Pentapetalae</taxon>
        <taxon>rosids</taxon>
        <taxon>fabids</taxon>
        <taxon>Fabales</taxon>
        <taxon>Fabaceae</taxon>
        <taxon>Papilionoideae</taxon>
        <taxon>50 kb inversion clade</taxon>
        <taxon>NPAAA clade</taxon>
        <taxon>indigoferoid/millettioid clade</taxon>
        <taxon>Phaseoleae</taxon>
        <taxon>Phaseolus</taxon>
    </lineage>
</organism>
<gene>
    <name evidence="2" type="ORF">VNO80_23364</name>
</gene>
<reference evidence="2 3" key="1">
    <citation type="submission" date="2024-01" db="EMBL/GenBank/DDBJ databases">
        <title>The genomes of 5 underutilized Papilionoideae crops provide insights into root nodulation and disease resistanc.</title>
        <authorList>
            <person name="Jiang F."/>
        </authorList>
    </citation>
    <scope>NUCLEOTIDE SEQUENCE [LARGE SCALE GENOMIC DNA]</scope>
    <source>
        <strain evidence="2">JINMINGXINNONG_FW02</strain>
        <tissue evidence="2">Leaves</tissue>
    </source>
</reference>
<keyword evidence="3" id="KW-1185">Reference proteome</keyword>
<evidence type="ECO:0000256" key="1">
    <source>
        <dbReference type="SAM" id="Phobius"/>
    </source>
</evidence>
<feature type="transmembrane region" description="Helical" evidence="1">
    <location>
        <begin position="36"/>
        <end position="53"/>
    </location>
</feature>
<dbReference type="AlphaFoldDB" id="A0AAN9QV42"/>
<keyword evidence="1" id="KW-0472">Membrane</keyword>